<name>A0ABP7C174_9ACTN</name>
<dbReference type="RefSeq" id="WP_344880297.1">
    <property type="nucleotide sequence ID" value="NZ_BAAAZP010000081.1"/>
</dbReference>
<gene>
    <name evidence="1" type="ORF">GCM10022224_041800</name>
</gene>
<sequence>MTVIAPPTLAEPPDEPNELAHVRTCFAIGPIGDSFAAPGSRKRKTYEEALEIFEHVILAACGRFGIKPVRADDLPGSGEITDQICRHIREADIVIADLGGGNPNVMYELGLRHATGKPTIQLGDHKRLPFDISNVRTIKFARTKGGLIEARKALEDALEAGMRDGFDLLTPARIIRSPVDGSASVYPVHMEEDQETPGLLEDLALIETEMVQMTDDLEEIGACIKAIGALTEAAAPDFKRAASRSARVDVRMALMAKYVLAVSGPADDLEASATRFAERMQATDGGVRGILRFFATTPREHRRDDNSEFLHSLIELAKLSSEGMKPLDEFGTTVDWASGFSRQLRKPLMKISGAVGKVTFAASRINEWAEAARALL</sequence>
<reference evidence="2" key="1">
    <citation type="journal article" date="2019" name="Int. J. Syst. Evol. Microbiol.">
        <title>The Global Catalogue of Microorganisms (GCM) 10K type strain sequencing project: providing services to taxonomists for standard genome sequencing and annotation.</title>
        <authorList>
            <consortium name="The Broad Institute Genomics Platform"/>
            <consortium name="The Broad Institute Genome Sequencing Center for Infectious Disease"/>
            <person name="Wu L."/>
            <person name="Ma J."/>
        </authorList>
    </citation>
    <scope>NUCLEOTIDE SEQUENCE [LARGE SCALE GENOMIC DNA]</scope>
    <source>
        <strain evidence="2">JCM 16904</strain>
    </source>
</reference>
<proteinExistence type="predicted"/>
<evidence type="ECO:0000313" key="2">
    <source>
        <dbReference type="Proteomes" id="UP001500902"/>
    </source>
</evidence>
<dbReference type="SUPFAM" id="SSF52309">
    <property type="entry name" value="N-(deoxy)ribosyltransferase-like"/>
    <property type="match status" value="1"/>
</dbReference>
<comment type="caution">
    <text evidence="1">The sequence shown here is derived from an EMBL/GenBank/DDBJ whole genome shotgun (WGS) entry which is preliminary data.</text>
</comment>
<evidence type="ECO:0000313" key="1">
    <source>
        <dbReference type="EMBL" id="GAA3673177.1"/>
    </source>
</evidence>
<dbReference type="Gene3D" id="3.40.50.450">
    <property type="match status" value="1"/>
</dbReference>
<keyword evidence="2" id="KW-1185">Reference proteome</keyword>
<dbReference type="EMBL" id="BAAAZP010000081">
    <property type="protein sequence ID" value="GAA3673177.1"/>
    <property type="molecule type" value="Genomic_DNA"/>
</dbReference>
<organism evidence="1 2">
    <name type="scientific">Nonomuraea antimicrobica</name>
    <dbReference type="NCBI Taxonomy" id="561173"/>
    <lineage>
        <taxon>Bacteria</taxon>
        <taxon>Bacillati</taxon>
        <taxon>Actinomycetota</taxon>
        <taxon>Actinomycetes</taxon>
        <taxon>Streptosporangiales</taxon>
        <taxon>Streptosporangiaceae</taxon>
        <taxon>Nonomuraea</taxon>
    </lineage>
</organism>
<dbReference type="Proteomes" id="UP001500902">
    <property type="component" value="Unassembled WGS sequence"/>
</dbReference>
<accession>A0ABP7C174</accession>
<protein>
    <submittedName>
        <fullName evidence="1">Uncharacterized protein</fullName>
    </submittedName>
</protein>